<gene>
    <name evidence="1" type="ORF">C2845_PM16G18400</name>
</gene>
<name>A0A3L6PYA3_PANMI</name>
<dbReference type="OrthoDB" id="695030at2759"/>
<evidence type="ECO:0008006" key="3">
    <source>
        <dbReference type="Google" id="ProtNLM"/>
    </source>
</evidence>
<sequence length="376" mass="41214">MHRAVEAPPADRRRRVWLLQRRLGPPPPRPHIAYMSTVGASSESGPTSATRPAPPPSAVLRGCMFLDFHLAGGFAGPGDDLRHSLIDRGRRYRRLHKLLLTREEHDLSVCGELASRRGAKCRSKELLVYTLGGGLPSPNQPLRSLLSEPEAEINGDSVYLDGKIYLLGHSRVLAFDVDNESVTAIDMPAGERGPLKPWKLMDVSGRLCAATGDGNLALWQLTADQQWVRLCKFWCGGGSATDLAGAWDCGGVLLLYFMDRSSKIAYLHMYDTRKDEELPGSGLFLPRAVAEQGGWESELVLCCGYRPTLVSPGSIVGAPPRQRSAGGVLAALRPLLERDMHAGRERTLNAVCFLNLLLYIMTRLPDNAEDVIQETV</sequence>
<dbReference type="InterPro" id="IPR011043">
    <property type="entry name" value="Gal_Oxase/kelch_b-propeller"/>
</dbReference>
<dbReference type="Proteomes" id="UP000275267">
    <property type="component" value="Unassembled WGS sequence"/>
</dbReference>
<keyword evidence="2" id="KW-1185">Reference proteome</keyword>
<dbReference type="SUPFAM" id="SSF50965">
    <property type="entry name" value="Galactose oxidase, central domain"/>
    <property type="match status" value="1"/>
</dbReference>
<reference evidence="2" key="1">
    <citation type="journal article" date="2019" name="Nat. Commun.">
        <title>The genome of broomcorn millet.</title>
        <authorList>
            <person name="Zou C."/>
            <person name="Miki D."/>
            <person name="Li D."/>
            <person name="Tang Q."/>
            <person name="Xiao L."/>
            <person name="Rajput S."/>
            <person name="Deng P."/>
            <person name="Jia W."/>
            <person name="Huang R."/>
            <person name="Zhang M."/>
            <person name="Sun Y."/>
            <person name="Hu J."/>
            <person name="Fu X."/>
            <person name="Schnable P.S."/>
            <person name="Li F."/>
            <person name="Zhang H."/>
            <person name="Feng B."/>
            <person name="Zhu X."/>
            <person name="Liu R."/>
            <person name="Schnable J.C."/>
            <person name="Zhu J.-K."/>
            <person name="Zhang H."/>
        </authorList>
    </citation>
    <scope>NUCLEOTIDE SEQUENCE [LARGE SCALE GENOMIC DNA]</scope>
</reference>
<dbReference type="AlphaFoldDB" id="A0A3L6PYA3"/>
<organism evidence="1 2">
    <name type="scientific">Panicum miliaceum</name>
    <name type="common">Proso millet</name>
    <name type="synonym">Broomcorn millet</name>
    <dbReference type="NCBI Taxonomy" id="4540"/>
    <lineage>
        <taxon>Eukaryota</taxon>
        <taxon>Viridiplantae</taxon>
        <taxon>Streptophyta</taxon>
        <taxon>Embryophyta</taxon>
        <taxon>Tracheophyta</taxon>
        <taxon>Spermatophyta</taxon>
        <taxon>Magnoliopsida</taxon>
        <taxon>Liliopsida</taxon>
        <taxon>Poales</taxon>
        <taxon>Poaceae</taxon>
        <taxon>PACMAD clade</taxon>
        <taxon>Panicoideae</taxon>
        <taxon>Panicodae</taxon>
        <taxon>Paniceae</taxon>
        <taxon>Panicinae</taxon>
        <taxon>Panicum</taxon>
        <taxon>Panicum sect. Panicum</taxon>
    </lineage>
</organism>
<proteinExistence type="predicted"/>
<comment type="caution">
    <text evidence="1">The sequence shown here is derived from an EMBL/GenBank/DDBJ whole genome shotgun (WGS) entry which is preliminary data.</text>
</comment>
<accession>A0A3L6PYA3</accession>
<dbReference type="STRING" id="4540.A0A3L6PYA3"/>
<evidence type="ECO:0000313" key="2">
    <source>
        <dbReference type="Proteomes" id="UP000275267"/>
    </source>
</evidence>
<evidence type="ECO:0000313" key="1">
    <source>
        <dbReference type="EMBL" id="RLM66344.1"/>
    </source>
</evidence>
<dbReference type="EMBL" id="PQIB02000015">
    <property type="protein sequence ID" value="RLM66344.1"/>
    <property type="molecule type" value="Genomic_DNA"/>
</dbReference>
<protein>
    <recommendedName>
        <fullName evidence="3">F-box associated domain-containing protein</fullName>
    </recommendedName>
</protein>